<feature type="transmembrane region" description="Helical" evidence="2">
    <location>
        <begin position="45"/>
        <end position="65"/>
    </location>
</feature>
<dbReference type="EMBL" id="CP096659">
    <property type="protein sequence ID" value="UPV75487.1"/>
    <property type="molecule type" value="Genomic_DNA"/>
</dbReference>
<sequence length="83" mass="8164">MTDGDPPWRLLGIGGLASLCCVGTSAVGGAALASGAVAGGAGANVAQVLVTVLTVGGLGMAWTRFGPDPARERDRPVSDGERE</sequence>
<keyword evidence="2" id="KW-0812">Transmembrane</keyword>
<proteinExistence type="predicted"/>
<keyword evidence="2" id="KW-1133">Transmembrane helix</keyword>
<dbReference type="RefSeq" id="WP_248651527.1">
    <property type="nucleotide sequence ID" value="NZ_CP096659.1"/>
</dbReference>
<dbReference type="GeneID" id="72184597"/>
<keyword evidence="2" id="KW-0472">Membrane</keyword>
<dbReference type="AlphaFoldDB" id="A0A8U0HX37"/>
<feature type="region of interest" description="Disordered" evidence="1">
    <location>
        <begin position="64"/>
        <end position="83"/>
    </location>
</feature>
<evidence type="ECO:0000256" key="2">
    <source>
        <dbReference type="SAM" id="Phobius"/>
    </source>
</evidence>
<reference evidence="3 4" key="1">
    <citation type="submission" date="2022-04" db="EMBL/GenBank/DDBJ databases">
        <title>Diverse halophilic archaea isolated from saline environments.</title>
        <authorList>
            <person name="Cui H.-L."/>
        </authorList>
    </citation>
    <scope>NUCLEOTIDE SEQUENCE [LARGE SCALE GENOMIC DNA]</scope>
    <source>
        <strain evidence="3 4">XZYJT49</strain>
    </source>
</reference>
<gene>
    <name evidence="3" type="ORF">M0R89_05320</name>
</gene>
<evidence type="ECO:0000313" key="4">
    <source>
        <dbReference type="Proteomes" id="UP000830729"/>
    </source>
</evidence>
<organism evidence="3 4">
    <name type="scientific">Halorussus limi</name>
    <dbReference type="NCBI Taxonomy" id="2938695"/>
    <lineage>
        <taxon>Archaea</taxon>
        <taxon>Methanobacteriati</taxon>
        <taxon>Methanobacteriota</taxon>
        <taxon>Stenosarchaea group</taxon>
        <taxon>Halobacteria</taxon>
        <taxon>Halobacteriales</taxon>
        <taxon>Haladaptataceae</taxon>
        <taxon>Halorussus</taxon>
    </lineage>
</organism>
<protein>
    <submittedName>
        <fullName evidence="3">Uncharacterized protein</fullName>
    </submittedName>
</protein>
<dbReference type="Proteomes" id="UP000830729">
    <property type="component" value="Chromosome"/>
</dbReference>
<evidence type="ECO:0000256" key="1">
    <source>
        <dbReference type="SAM" id="MobiDB-lite"/>
    </source>
</evidence>
<dbReference type="KEGG" id="halx:M0R89_05320"/>
<feature type="compositionally biased region" description="Basic and acidic residues" evidence="1">
    <location>
        <begin position="69"/>
        <end position="83"/>
    </location>
</feature>
<evidence type="ECO:0000313" key="3">
    <source>
        <dbReference type="EMBL" id="UPV75487.1"/>
    </source>
</evidence>
<accession>A0A8U0HX37</accession>
<keyword evidence="4" id="KW-1185">Reference proteome</keyword>
<name>A0A8U0HX37_9EURY</name>